<evidence type="ECO:0000313" key="3">
    <source>
        <dbReference type="Proteomes" id="UP000327011"/>
    </source>
</evidence>
<evidence type="ECO:0000313" key="2">
    <source>
        <dbReference type="EMBL" id="KAA9380140.1"/>
    </source>
</evidence>
<comment type="caution">
    <text evidence="2">The sequence shown here is derived from an EMBL/GenBank/DDBJ whole genome shotgun (WGS) entry which is preliminary data.</text>
</comment>
<dbReference type="Pfam" id="PF07098">
    <property type="entry name" value="DUF1360"/>
    <property type="match status" value="1"/>
</dbReference>
<protein>
    <submittedName>
        <fullName evidence="2">DUF1360 domain-containing protein</fullName>
    </submittedName>
</protein>
<gene>
    <name evidence="2" type="ORF">F5972_08215</name>
</gene>
<accession>A0A5J5K7I6</accession>
<keyword evidence="1" id="KW-1133">Transmembrane helix</keyword>
<feature type="transmembrane region" description="Helical" evidence="1">
    <location>
        <begin position="49"/>
        <end position="73"/>
    </location>
</feature>
<keyword evidence="1" id="KW-0472">Membrane</keyword>
<proteinExistence type="predicted"/>
<organism evidence="2 3">
    <name type="scientific">Microbispora cellulosiformans</name>
    <dbReference type="NCBI Taxonomy" id="2614688"/>
    <lineage>
        <taxon>Bacteria</taxon>
        <taxon>Bacillati</taxon>
        <taxon>Actinomycetota</taxon>
        <taxon>Actinomycetes</taxon>
        <taxon>Streptosporangiales</taxon>
        <taxon>Streptosporangiaceae</taxon>
        <taxon>Microbispora</taxon>
    </lineage>
</organism>
<dbReference type="Proteomes" id="UP000327011">
    <property type="component" value="Unassembled WGS sequence"/>
</dbReference>
<reference evidence="2 3" key="1">
    <citation type="submission" date="2019-09" db="EMBL/GenBank/DDBJ databases">
        <title>Screening of Novel Bioactive Compounds from Soil-Associated.</title>
        <authorList>
            <person name="Gong X."/>
        </authorList>
    </citation>
    <scope>NUCLEOTIDE SEQUENCE [LARGE SCALE GENOMIC DNA]</scope>
    <source>
        <strain evidence="2 3">Gxj-6</strain>
    </source>
</reference>
<name>A0A5J5K7I6_9ACTN</name>
<dbReference type="InterPro" id="IPR010773">
    <property type="entry name" value="Mycophage_PG1_Gp7"/>
</dbReference>
<sequence length="111" mass="12177">MIGLVELGVLAFAGYRATQLVINDTILDPARDVVFRWRDRRPTSQARDWAVTLISCPYCMGWWLSGAILAVYLLVAGRWGDTSPLIHGIEWFAVAGAAVLLNRADTAMGQG</sequence>
<dbReference type="AlphaFoldDB" id="A0A5J5K7I6"/>
<dbReference type="EMBL" id="VYTZ01000003">
    <property type="protein sequence ID" value="KAA9380140.1"/>
    <property type="molecule type" value="Genomic_DNA"/>
</dbReference>
<keyword evidence="1" id="KW-0812">Transmembrane</keyword>
<evidence type="ECO:0000256" key="1">
    <source>
        <dbReference type="SAM" id="Phobius"/>
    </source>
</evidence>
<keyword evidence="3" id="KW-1185">Reference proteome</keyword>
<feature type="transmembrane region" description="Helical" evidence="1">
    <location>
        <begin position="85"/>
        <end position="102"/>
    </location>
</feature>